<dbReference type="PROSITE" id="PS51257">
    <property type="entry name" value="PROKAR_LIPOPROTEIN"/>
    <property type="match status" value="1"/>
</dbReference>
<dbReference type="Pfam" id="PF00450">
    <property type="entry name" value="Peptidase_S10"/>
    <property type="match status" value="1"/>
</dbReference>
<organism evidence="10 11">
    <name type="scientific">Oryza meyeriana var. granulata</name>
    <dbReference type="NCBI Taxonomy" id="110450"/>
    <lineage>
        <taxon>Eukaryota</taxon>
        <taxon>Viridiplantae</taxon>
        <taxon>Streptophyta</taxon>
        <taxon>Embryophyta</taxon>
        <taxon>Tracheophyta</taxon>
        <taxon>Spermatophyta</taxon>
        <taxon>Magnoliopsida</taxon>
        <taxon>Liliopsida</taxon>
        <taxon>Poales</taxon>
        <taxon>Poaceae</taxon>
        <taxon>BOP clade</taxon>
        <taxon>Oryzoideae</taxon>
        <taxon>Oryzeae</taxon>
        <taxon>Oryzinae</taxon>
        <taxon>Oryza</taxon>
        <taxon>Oryza meyeriana</taxon>
    </lineage>
</organism>
<evidence type="ECO:0000313" key="10">
    <source>
        <dbReference type="EMBL" id="KAF0911187.1"/>
    </source>
</evidence>
<dbReference type="SUPFAM" id="SSF53474">
    <property type="entry name" value="alpha/beta-Hydrolases"/>
    <property type="match status" value="1"/>
</dbReference>
<keyword evidence="9" id="KW-0645">Protease</keyword>
<dbReference type="GO" id="GO:0004185">
    <property type="term" value="F:serine-type carboxypeptidase activity"/>
    <property type="evidence" value="ECO:0007669"/>
    <property type="project" value="UniProtKB-UniRule"/>
</dbReference>
<sequence length="462" mass="50866">MAMVSYRALWFSVAIVFSVQSCRALAAGKGSKEADKITALPGQPPAVKLQQYSGYVNVNETAGKSLFYYFVEAAADAAHKPLVLWLNGGPGCSSLGIGAFQEIGPFRVDTDGKTLCRNTLAWNTAANVLFLESPVGVGFSYAAVKAEEVYSTMGDNMTAHDSYAFLLRWLDRFPEYKARDLFIFGESYAGHYVPELAVTILASNNLPHATPIKLKGIAIGNGILEFAAERTQLYEYLWQHAFISDSAHALIAQSCRNSDDPSPVCESARGAAYGQIGDIDVYNIYSSTCHDKKVRPSGSKCTDLAEPCAQYFVEAYMNQPQVQKAIHANTELKYPWTRCRTYNLKHFGDSPKTMLPHIKALISSGIRIWIFSGDLDAMVPVTATRQSMERLQLRVAEDWRPWSADGKDVAGYVIAYEGMVFATVRGSGHMVPIDQPERALVLFSSFLRGQPLPPPQRHSDGD</sequence>
<evidence type="ECO:0000256" key="5">
    <source>
        <dbReference type="ARBA" id="ARBA00022729"/>
    </source>
</evidence>
<evidence type="ECO:0000256" key="7">
    <source>
        <dbReference type="ARBA" id="ARBA00023157"/>
    </source>
</evidence>
<keyword evidence="5 9" id="KW-0732">Signal</keyword>
<dbReference type="PANTHER" id="PTHR11802">
    <property type="entry name" value="SERINE PROTEASE FAMILY S10 SERINE CARBOXYPEPTIDASE"/>
    <property type="match status" value="1"/>
</dbReference>
<dbReference type="EMBL" id="SPHZ02000006">
    <property type="protein sequence ID" value="KAF0911187.1"/>
    <property type="molecule type" value="Genomic_DNA"/>
</dbReference>
<dbReference type="PANTHER" id="PTHR11802:SF83">
    <property type="entry name" value="CARBOXYPEPTIDASE"/>
    <property type="match status" value="1"/>
</dbReference>
<dbReference type="AlphaFoldDB" id="A0A6G1DF99"/>
<keyword evidence="11" id="KW-1185">Reference proteome</keyword>
<feature type="signal peptide" evidence="9">
    <location>
        <begin position="1"/>
        <end position="24"/>
    </location>
</feature>
<dbReference type="Gene3D" id="3.40.50.11320">
    <property type="match status" value="1"/>
</dbReference>
<dbReference type="OrthoDB" id="443318at2759"/>
<dbReference type="GO" id="GO:0005773">
    <property type="term" value="C:vacuole"/>
    <property type="evidence" value="ECO:0007669"/>
    <property type="project" value="TreeGrafter"/>
</dbReference>
<dbReference type="EC" id="3.4.16.-" evidence="9"/>
<keyword evidence="6 9" id="KW-0378">Hydrolase</keyword>
<evidence type="ECO:0000256" key="6">
    <source>
        <dbReference type="ARBA" id="ARBA00022801"/>
    </source>
</evidence>
<dbReference type="InterPro" id="IPR029058">
    <property type="entry name" value="AB_hydrolase_fold"/>
</dbReference>
<reference evidence="10 11" key="1">
    <citation type="submission" date="2019-11" db="EMBL/GenBank/DDBJ databases">
        <title>Whole genome sequence of Oryza granulata.</title>
        <authorList>
            <person name="Li W."/>
        </authorList>
    </citation>
    <scope>NUCLEOTIDE SEQUENCE [LARGE SCALE GENOMIC DNA]</scope>
    <source>
        <strain evidence="11">cv. Menghai</strain>
        <tissue evidence="10">Leaf</tissue>
    </source>
</reference>
<protein>
    <recommendedName>
        <fullName evidence="9">Carboxypeptidase</fullName>
        <ecNumber evidence="9">3.4.16.-</ecNumber>
    </recommendedName>
</protein>
<feature type="chain" id="PRO_5026376534" description="Carboxypeptidase" evidence="9">
    <location>
        <begin position="25"/>
        <end position="462"/>
    </location>
</feature>
<comment type="similarity">
    <text evidence="2 9">Belongs to the peptidase S10 family.</text>
</comment>
<dbReference type="FunFam" id="3.40.50.11320:FF:000002">
    <property type="entry name" value="Carboxypeptidase"/>
    <property type="match status" value="1"/>
</dbReference>
<comment type="subcellular location">
    <subcellularLocation>
        <location evidence="1">Secreted</location>
    </subcellularLocation>
</comment>
<dbReference type="FunFam" id="3.40.50.1820:FF:000030">
    <property type="entry name" value="Carboxypeptidase"/>
    <property type="match status" value="1"/>
</dbReference>
<dbReference type="GO" id="GO:0005576">
    <property type="term" value="C:extracellular region"/>
    <property type="evidence" value="ECO:0007669"/>
    <property type="project" value="UniProtKB-SubCell"/>
</dbReference>
<accession>A0A6G1DF99</accession>
<evidence type="ECO:0000256" key="2">
    <source>
        <dbReference type="ARBA" id="ARBA00009431"/>
    </source>
</evidence>
<evidence type="ECO:0000256" key="4">
    <source>
        <dbReference type="ARBA" id="ARBA00022645"/>
    </source>
</evidence>
<evidence type="ECO:0000256" key="9">
    <source>
        <dbReference type="RuleBase" id="RU361156"/>
    </source>
</evidence>
<dbReference type="InterPro" id="IPR001563">
    <property type="entry name" value="Peptidase_S10"/>
</dbReference>
<dbReference type="PRINTS" id="PR00724">
    <property type="entry name" value="CRBOXYPTASEC"/>
</dbReference>
<dbReference type="GO" id="GO:0006508">
    <property type="term" value="P:proteolysis"/>
    <property type="evidence" value="ECO:0007669"/>
    <property type="project" value="UniProtKB-KW"/>
</dbReference>
<evidence type="ECO:0000256" key="3">
    <source>
        <dbReference type="ARBA" id="ARBA00022525"/>
    </source>
</evidence>
<dbReference type="Gene3D" id="3.40.50.1820">
    <property type="entry name" value="alpha/beta hydrolase"/>
    <property type="match status" value="1"/>
</dbReference>
<dbReference type="Gene3D" id="6.10.250.940">
    <property type="match status" value="1"/>
</dbReference>
<keyword evidence="8" id="KW-0325">Glycoprotein</keyword>
<dbReference type="PROSITE" id="PS00131">
    <property type="entry name" value="CARBOXYPEPT_SER_SER"/>
    <property type="match status" value="1"/>
</dbReference>
<dbReference type="InterPro" id="IPR018202">
    <property type="entry name" value="Ser_caboxypep_ser_AS"/>
</dbReference>
<gene>
    <name evidence="10" type="ORF">E2562_007965</name>
</gene>
<dbReference type="Proteomes" id="UP000479710">
    <property type="component" value="Unassembled WGS sequence"/>
</dbReference>
<evidence type="ECO:0000313" key="11">
    <source>
        <dbReference type="Proteomes" id="UP000479710"/>
    </source>
</evidence>
<evidence type="ECO:0000256" key="1">
    <source>
        <dbReference type="ARBA" id="ARBA00004613"/>
    </source>
</evidence>
<keyword evidence="7" id="KW-1015">Disulfide bond</keyword>
<name>A0A6G1DF99_9ORYZ</name>
<comment type="caution">
    <text evidence="10">The sequence shown here is derived from an EMBL/GenBank/DDBJ whole genome shotgun (WGS) entry which is preliminary data.</text>
</comment>
<evidence type="ECO:0000256" key="8">
    <source>
        <dbReference type="ARBA" id="ARBA00023180"/>
    </source>
</evidence>
<keyword evidence="3" id="KW-0964">Secreted</keyword>
<keyword evidence="4 9" id="KW-0121">Carboxypeptidase</keyword>
<proteinExistence type="inferred from homology"/>